<dbReference type="EMBL" id="JH159151">
    <property type="protein sequence ID" value="EGZ28045.1"/>
    <property type="molecule type" value="Genomic_DNA"/>
</dbReference>
<sequence>YRPVVTKTTRQRGLHQGYPSSELKKGYHAALKGWMGTSTGDFLTLHTRMEPWWHQSIDKHWVNVSNAEVYVPRRLRATIFAGVVKVI</sequence>
<dbReference type="InParanoid" id="G4YFZ7"/>
<organism evidence="1 2">
    <name type="scientific">Phytophthora sojae (strain P6497)</name>
    <name type="common">Soybean stem and root rot agent</name>
    <name type="synonym">Phytophthora megasperma f. sp. glycines</name>
    <dbReference type="NCBI Taxonomy" id="1094619"/>
    <lineage>
        <taxon>Eukaryota</taxon>
        <taxon>Sar</taxon>
        <taxon>Stramenopiles</taxon>
        <taxon>Oomycota</taxon>
        <taxon>Peronosporomycetes</taxon>
        <taxon>Peronosporales</taxon>
        <taxon>Peronosporaceae</taxon>
        <taxon>Phytophthora</taxon>
    </lineage>
</organism>
<dbReference type="KEGG" id="psoj:PHYSODRAFT_448404"/>
<reference evidence="1 2" key="1">
    <citation type="journal article" date="2006" name="Science">
        <title>Phytophthora genome sequences uncover evolutionary origins and mechanisms of pathogenesis.</title>
        <authorList>
            <person name="Tyler B.M."/>
            <person name="Tripathy S."/>
            <person name="Zhang X."/>
            <person name="Dehal P."/>
            <person name="Jiang R.H."/>
            <person name="Aerts A."/>
            <person name="Arredondo F.D."/>
            <person name="Baxter L."/>
            <person name="Bensasson D."/>
            <person name="Beynon J.L."/>
            <person name="Chapman J."/>
            <person name="Damasceno C.M."/>
            <person name="Dorrance A.E."/>
            <person name="Dou D."/>
            <person name="Dickerman A.W."/>
            <person name="Dubchak I.L."/>
            <person name="Garbelotto M."/>
            <person name="Gijzen M."/>
            <person name="Gordon S.G."/>
            <person name="Govers F."/>
            <person name="Grunwald N.J."/>
            <person name="Huang W."/>
            <person name="Ivors K.L."/>
            <person name="Jones R.W."/>
            <person name="Kamoun S."/>
            <person name="Krampis K."/>
            <person name="Lamour K.H."/>
            <person name="Lee M.K."/>
            <person name="McDonald W.H."/>
            <person name="Medina M."/>
            <person name="Meijer H.J."/>
            <person name="Nordberg E.K."/>
            <person name="Maclean D.J."/>
            <person name="Ospina-Giraldo M.D."/>
            <person name="Morris P.F."/>
            <person name="Phuntumart V."/>
            <person name="Putnam N.H."/>
            <person name="Rash S."/>
            <person name="Rose J.K."/>
            <person name="Sakihama Y."/>
            <person name="Salamov A.A."/>
            <person name="Savidor A."/>
            <person name="Scheuring C.F."/>
            <person name="Smith B.M."/>
            <person name="Sobral B.W."/>
            <person name="Terry A."/>
            <person name="Torto-Alalibo T.A."/>
            <person name="Win J."/>
            <person name="Xu Z."/>
            <person name="Zhang H."/>
            <person name="Grigoriev I.V."/>
            <person name="Rokhsar D.S."/>
            <person name="Boore J.L."/>
        </authorList>
    </citation>
    <scope>NUCLEOTIDE SEQUENCE [LARGE SCALE GENOMIC DNA]</scope>
    <source>
        <strain evidence="1 2">P6497</strain>
    </source>
</reference>
<proteinExistence type="predicted"/>
<dbReference type="GeneID" id="20652863"/>
<dbReference type="SMR" id="G4YFZ7"/>
<feature type="non-terminal residue" evidence="1">
    <location>
        <position position="87"/>
    </location>
</feature>
<protein>
    <submittedName>
        <fullName evidence="1">Uncharacterized protein</fullName>
    </submittedName>
</protein>
<evidence type="ECO:0000313" key="1">
    <source>
        <dbReference type="EMBL" id="EGZ28045.1"/>
    </source>
</evidence>
<evidence type="ECO:0000313" key="2">
    <source>
        <dbReference type="Proteomes" id="UP000002640"/>
    </source>
</evidence>
<dbReference type="Proteomes" id="UP000002640">
    <property type="component" value="Unassembled WGS sequence"/>
</dbReference>
<feature type="non-terminal residue" evidence="1">
    <location>
        <position position="1"/>
    </location>
</feature>
<dbReference type="AlphaFoldDB" id="G4YFZ7"/>
<keyword evidence="2" id="KW-1185">Reference proteome</keyword>
<dbReference type="RefSeq" id="XP_009515320.1">
    <property type="nucleotide sequence ID" value="XM_009517025.1"/>
</dbReference>
<name>G4YFZ7_PHYSP</name>
<accession>G4YFZ7</accession>
<gene>
    <name evidence="1" type="ORF">PHYSODRAFT_448404</name>
</gene>